<feature type="transmembrane region" description="Helical" evidence="1">
    <location>
        <begin position="42"/>
        <end position="61"/>
    </location>
</feature>
<accession>A0A4P6ESD9</accession>
<evidence type="ECO:0000313" key="3">
    <source>
        <dbReference type="Proteomes" id="UP000293568"/>
    </source>
</evidence>
<gene>
    <name evidence="2" type="ORF">ET464_02080</name>
</gene>
<feature type="transmembrane region" description="Helical" evidence="1">
    <location>
        <begin position="12"/>
        <end position="30"/>
    </location>
</feature>
<dbReference type="KEGG" id="pprt:ET464_02080"/>
<dbReference type="RefSeq" id="WP_129437823.1">
    <property type="nucleotide sequence ID" value="NZ_CP035492.1"/>
</dbReference>
<keyword evidence="1" id="KW-0812">Transmembrane</keyword>
<sequence>MLNNKIKRATFYIGLAVALADLALWALNINGYKINFLKSSGLIYPLSFNILLLVVLCVLWIKSRLYFLSTMAMGLSLFLSICLAGALFIHLAADAAISTVTSPGHTTIYVEHRTTTLGETNYLYTIYLKEPYLWGAFIKEIKAFSFFLPYQDDLPSSEEALGLHNPVWPNDTSVRFHTIQGDVSIDLK</sequence>
<reference evidence="2 3" key="1">
    <citation type="submission" date="2019-01" db="EMBL/GenBank/DDBJ databases">
        <title>Genome sequencing of strain FW100M-2.</title>
        <authorList>
            <person name="Heo J."/>
            <person name="Kim S.-J."/>
            <person name="Kim J.-S."/>
            <person name="Hong S.-B."/>
            <person name="Kwon S.-W."/>
        </authorList>
    </citation>
    <scope>NUCLEOTIDE SEQUENCE [LARGE SCALE GENOMIC DNA]</scope>
    <source>
        <strain evidence="2 3">FW100M-2</strain>
    </source>
</reference>
<keyword evidence="1" id="KW-1133">Transmembrane helix</keyword>
<keyword evidence="1" id="KW-0472">Membrane</keyword>
<organism evidence="2 3">
    <name type="scientific">Paenibacillus protaetiae</name>
    <dbReference type="NCBI Taxonomy" id="2509456"/>
    <lineage>
        <taxon>Bacteria</taxon>
        <taxon>Bacillati</taxon>
        <taxon>Bacillota</taxon>
        <taxon>Bacilli</taxon>
        <taxon>Bacillales</taxon>
        <taxon>Paenibacillaceae</taxon>
        <taxon>Paenibacillus</taxon>
    </lineage>
</organism>
<evidence type="ECO:0000256" key="1">
    <source>
        <dbReference type="SAM" id="Phobius"/>
    </source>
</evidence>
<dbReference type="EMBL" id="CP035492">
    <property type="protein sequence ID" value="QAY65345.1"/>
    <property type="molecule type" value="Genomic_DNA"/>
</dbReference>
<dbReference type="AlphaFoldDB" id="A0A4P6ESD9"/>
<name>A0A4P6ESD9_9BACL</name>
<dbReference type="OrthoDB" id="2646416at2"/>
<feature type="transmembrane region" description="Helical" evidence="1">
    <location>
        <begin position="73"/>
        <end position="93"/>
    </location>
</feature>
<evidence type="ECO:0000313" key="2">
    <source>
        <dbReference type="EMBL" id="QAY65345.1"/>
    </source>
</evidence>
<proteinExistence type="predicted"/>
<protein>
    <submittedName>
        <fullName evidence="2">Uncharacterized protein</fullName>
    </submittedName>
</protein>
<dbReference type="Proteomes" id="UP000293568">
    <property type="component" value="Chromosome"/>
</dbReference>
<keyword evidence="3" id="KW-1185">Reference proteome</keyword>